<name>A0A6P5YD91_DURZI</name>
<protein>
    <submittedName>
        <fullName evidence="13">Hexose carrier protein HEX6-like isoform X1</fullName>
    </submittedName>
</protein>
<dbReference type="GO" id="GO:0015293">
    <property type="term" value="F:symporter activity"/>
    <property type="evidence" value="ECO:0007669"/>
    <property type="project" value="UniProtKB-KW"/>
</dbReference>
<keyword evidence="8 10" id="KW-0472">Membrane</keyword>
<gene>
    <name evidence="13" type="primary">LOC111290814</name>
</gene>
<keyword evidence="12" id="KW-1185">Reference proteome</keyword>
<dbReference type="PANTHER" id="PTHR23500:SF525">
    <property type="entry name" value="HEXOSE CARRIER PROTEIN HEX6-LIKE"/>
    <property type="match status" value="1"/>
</dbReference>
<evidence type="ECO:0000256" key="4">
    <source>
        <dbReference type="ARBA" id="ARBA00022597"/>
    </source>
</evidence>
<feature type="domain" description="Major facilitator superfamily (MFS) profile" evidence="11">
    <location>
        <begin position="77"/>
        <end position="527"/>
    </location>
</feature>
<reference evidence="13" key="1">
    <citation type="submission" date="2025-08" db="UniProtKB">
        <authorList>
            <consortium name="RefSeq"/>
        </authorList>
    </citation>
    <scope>IDENTIFICATION</scope>
    <source>
        <tissue evidence="13">Fruit stalk</tissue>
    </source>
</reference>
<dbReference type="InterPro" id="IPR020846">
    <property type="entry name" value="MFS_dom"/>
</dbReference>
<evidence type="ECO:0000256" key="5">
    <source>
        <dbReference type="ARBA" id="ARBA00022692"/>
    </source>
</evidence>
<feature type="transmembrane region" description="Helical" evidence="10">
    <location>
        <begin position="162"/>
        <end position="182"/>
    </location>
</feature>
<feature type="transmembrane region" description="Helical" evidence="10">
    <location>
        <begin position="221"/>
        <end position="239"/>
    </location>
</feature>
<feature type="transmembrane region" description="Helical" evidence="10">
    <location>
        <begin position="336"/>
        <end position="360"/>
    </location>
</feature>
<dbReference type="InterPro" id="IPR044778">
    <property type="entry name" value="MFS_STP/MST-like_plant"/>
</dbReference>
<feature type="transmembrane region" description="Helical" evidence="10">
    <location>
        <begin position="34"/>
        <end position="56"/>
    </location>
</feature>
<comment type="similarity">
    <text evidence="2 9">Belongs to the major facilitator superfamily. Sugar transporter (TC 2.A.1.1) family.</text>
</comment>
<proteinExistence type="inferred from homology"/>
<feature type="transmembrane region" description="Helical" evidence="10">
    <location>
        <begin position="132"/>
        <end position="155"/>
    </location>
</feature>
<feature type="transmembrane region" description="Helical" evidence="10">
    <location>
        <begin position="436"/>
        <end position="457"/>
    </location>
</feature>
<dbReference type="InterPro" id="IPR005829">
    <property type="entry name" value="Sugar_transporter_CS"/>
</dbReference>
<evidence type="ECO:0000313" key="13">
    <source>
        <dbReference type="RefSeq" id="XP_022738031.1"/>
    </source>
</evidence>
<dbReference type="CDD" id="cd17361">
    <property type="entry name" value="MFS_STP"/>
    <property type="match status" value="1"/>
</dbReference>
<evidence type="ECO:0000256" key="1">
    <source>
        <dbReference type="ARBA" id="ARBA00004141"/>
    </source>
</evidence>
<dbReference type="PROSITE" id="PS50850">
    <property type="entry name" value="MFS"/>
    <property type="match status" value="1"/>
</dbReference>
<dbReference type="InterPro" id="IPR045262">
    <property type="entry name" value="STP/PLT_plant"/>
</dbReference>
<evidence type="ECO:0000256" key="2">
    <source>
        <dbReference type="ARBA" id="ARBA00010992"/>
    </source>
</evidence>
<dbReference type="GO" id="GO:0015145">
    <property type="term" value="F:monosaccharide transmembrane transporter activity"/>
    <property type="evidence" value="ECO:0007669"/>
    <property type="project" value="InterPro"/>
</dbReference>
<dbReference type="Proteomes" id="UP000515121">
    <property type="component" value="Unplaced"/>
</dbReference>
<dbReference type="SUPFAM" id="SSF103473">
    <property type="entry name" value="MFS general substrate transporter"/>
    <property type="match status" value="1"/>
</dbReference>
<dbReference type="FunFam" id="1.20.1250.20:FF:000002">
    <property type="entry name" value="Sugar transport protein 13"/>
    <property type="match status" value="1"/>
</dbReference>
<organism evidence="12 13">
    <name type="scientific">Durio zibethinus</name>
    <name type="common">Durian</name>
    <dbReference type="NCBI Taxonomy" id="66656"/>
    <lineage>
        <taxon>Eukaryota</taxon>
        <taxon>Viridiplantae</taxon>
        <taxon>Streptophyta</taxon>
        <taxon>Embryophyta</taxon>
        <taxon>Tracheophyta</taxon>
        <taxon>Spermatophyta</taxon>
        <taxon>Magnoliopsida</taxon>
        <taxon>eudicotyledons</taxon>
        <taxon>Gunneridae</taxon>
        <taxon>Pentapetalae</taxon>
        <taxon>rosids</taxon>
        <taxon>malvids</taxon>
        <taxon>Malvales</taxon>
        <taxon>Malvaceae</taxon>
        <taxon>Helicteroideae</taxon>
        <taxon>Durio</taxon>
    </lineage>
</organism>
<feature type="transmembrane region" description="Helical" evidence="10">
    <location>
        <begin position="251"/>
        <end position="273"/>
    </location>
</feature>
<evidence type="ECO:0000256" key="9">
    <source>
        <dbReference type="RuleBase" id="RU003346"/>
    </source>
</evidence>
<dbReference type="InterPro" id="IPR036259">
    <property type="entry name" value="MFS_trans_sf"/>
</dbReference>
<dbReference type="RefSeq" id="XP_022738031.1">
    <property type="nucleotide sequence ID" value="XM_022882296.1"/>
</dbReference>
<keyword evidence="7 10" id="KW-1133">Transmembrane helix</keyword>
<dbReference type="AlphaFoldDB" id="A0A6P5YD91"/>
<keyword evidence="4" id="KW-0762">Sugar transport</keyword>
<dbReference type="InterPro" id="IPR005828">
    <property type="entry name" value="MFS_sugar_transport-like"/>
</dbReference>
<feature type="transmembrane region" description="Helical" evidence="10">
    <location>
        <begin position="503"/>
        <end position="523"/>
    </location>
</feature>
<comment type="subcellular location">
    <subcellularLocation>
        <location evidence="1">Membrane</location>
        <topology evidence="1">Multi-pass membrane protein</topology>
    </subcellularLocation>
</comment>
<evidence type="ECO:0000259" key="11">
    <source>
        <dbReference type="PROSITE" id="PS50850"/>
    </source>
</evidence>
<evidence type="ECO:0000313" key="12">
    <source>
        <dbReference type="Proteomes" id="UP000515121"/>
    </source>
</evidence>
<keyword evidence="6" id="KW-0769">Symport</keyword>
<accession>A0A6P5YD91</accession>
<dbReference type="InterPro" id="IPR003663">
    <property type="entry name" value="Sugar/inositol_transpt"/>
</dbReference>
<evidence type="ECO:0000256" key="7">
    <source>
        <dbReference type="ARBA" id="ARBA00022989"/>
    </source>
</evidence>
<feature type="transmembrane region" description="Helical" evidence="10">
    <location>
        <begin position="477"/>
        <end position="497"/>
    </location>
</feature>
<evidence type="ECO:0000256" key="8">
    <source>
        <dbReference type="ARBA" id="ARBA00023136"/>
    </source>
</evidence>
<dbReference type="PRINTS" id="PR00171">
    <property type="entry name" value="SUGRTRNSPORT"/>
</dbReference>
<evidence type="ECO:0000256" key="3">
    <source>
        <dbReference type="ARBA" id="ARBA00022448"/>
    </source>
</evidence>
<dbReference type="PANTHER" id="PTHR23500">
    <property type="entry name" value="SOLUTE CARRIER FAMILY 2, FACILITATED GLUCOSE TRANSPORTER"/>
    <property type="match status" value="1"/>
</dbReference>
<dbReference type="GeneID" id="111290814"/>
<evidence type="ECO:0000256" key="6">
    <source>
        <dbReference type="ARBA" id="ARBA00022847"/>
    </source>
</evidence>
<dbReference type="GO" id="GO:0016020">
    <property type="term" value="C:membrane"/>
    <property type="evidence" value="ECO:0007669"/>
    <property type="project" value="UniProtKB-SubCell"/>
</dbReference>
<evidence type="ECO:0000256" key="10">
    <source>
        <dbReference type="SAM" id="Phobius"/>
    </source>
</evidence>
<dbReference type="PROSITE" id="PS00217">
    <property type="entry name" value="SUGAR_TRANSPORT_2"/>
    <property type="match status" value="1"/>
</dbReference>
<dbReference type="NCBIfam" id="TIGR00879">
    <property type="entry name" value="SP"/>
    <property type="match status" value="1"/>
</dbReference>
<feature type="transmembrane region" description="Helical" evidence="10">
    <location>
        <begin position="68"/>
        <end position="90"/>
    </location>
</feature>
<dbReference type="Pfam" id="PF00083">
    <property type="entry name" value="Sugar_tr"/>
    <property type="match status" value="1"/>
</dbReference>
<dbReference type="OrthoDB" id="5296287at2759"/>
<keyword evidence="3 9" id="KW-0813">Transport</keyword>
<sequence>MAVGLAITCEGGNTTAGMTLLVVLSSMMLRTEGIIFSNDLGISVLSWRLLLAMAAARGITGEGGQYNGRITGLLVLSCVVAASGGLIFGYDLGVSGGVTSMDPFLKKFFPDVYRRMKENTKISNYCKFDSQLLTLFTSSLYIAGLISSFFASFVTRAFGRKASMLVAGVAVLVGSALGGAASNVYMLVFGRIFLGIGLGFGNQSVPLYISEMAPPTYRGAMNIVFDGGVGIGVLIANIINFCTEKIEGGWGWRISLSLAAVPASILTLGAIILPDSPNSLIHYTNNHEKAKRVLQRIRGTSDVQAEFNDLVTATSISKTIKSPFKKIMQRKHRPQLVMAAAIPFFAQMTGINVITFYAPILFRTIGLHESSSLLSAVVIRCFNVACTFVSMFVVDKHGRRVLFMIGGIQMLATQITIGGFMTALLGDHGALSKASAYLVLVLICIYISGFGLSWGPLGWLVPSEIYPLEIRSTGQSITVSVSFFFCFLVGQTFLSMLCHMKAGIFFFFGGWVAVMTTFVYFFLPETKNVPIEKMEKLWKEHWFWKRFLGDQEDDKVYK</sequence>
<feature type="transmembrane region" description="Helical" evidence="10">
    <location>
        <begin position="372"/>
        <end position="394"/>
    </location>
</feature>
<feature type="transmembrane region" description="Helical" evidence="10">
    <location>
        <begin position="401"/>
        <end position="424"/>
    </location>
</feature>
<keyword evidence="5 10" id="KW-0812">Transmembrane</keyword>
<dbReference type="Gene3D" id="1.20.1250.20">
    <property type="entry name" value="MFS general substrate transporter like domains"/>
    <property type="match status" value="1"/>
</dbReference>
<dbReference type="KEGG" id="dzi:111290814"/>